<feature type="compositionally biased region" description="Basic and acidic residues" evidence="15">
    <location>
        <begin position="182"/>
        <end position="208"/>
    </location>
</feature>
<dbReference type="GO" id="GO:0051015">
    <property type="term" value="F:actin filament binding"/>
    <property type="evidence" value="ECO:0007669"/>
    <property type="project" value="TreeGrafter"/>
</dbReference>
<organism evidence="17 18">
    <name type="scientific">Sitta europaea</name>
    <name type="common">Eurasian nuthatch</name>
    <dbReference type="NCBI Taxonomy" id="50251"/>
    <lineage>
        <taxon>Eukaryota</taxon>
        <taxon>Metazoa</taxon>
        <taxon>Chordata</taxon>
        <taxon>Craniata</taxon>
        <taxon>Vertebrata</taxon>
        <taxon>Euteleostomi</taxon>
        <taxon>Archelosauria</taxon>
        <taxon>Archosauria</taxon>
        <taxon>Dinosauria</taxon>
        <taxon>Saurischia</taxon>
        <taxon>Theropoda</taxon>
        <taxon>Coelurosauria</taxon>
        <taxon>Aves</taxon>
        <taxon>Neognathae</taxon>
        <taxon>Neoaves</taxon>
        <taxon>Telluraves</taxon>
        <taxon>Australaves</taxon>
        <taxon>Passeriformes</taxon>
        <taxon>Sittidae</taxon>
        <taxon>Sitta</taxon>
    </lineage>
</organism>
<evidence type="ECO:0000256" key="4">
    <source>
        <dbReference type="ARBA" id="ARBA00004624"/>
    </source>
</evidence>
<evidence type="ECO:0000313" key="17">
    <source>
        <dbReference type="EMBL" id="NXO82665.1"/>
    </source>
</evidence>
<keyword evidence="18" id="KW-1185">Reference proteome</keyword>
<dbReference type="SUPFAM" id="SSF55753">
    <property type="entry name" value="Actin depolymerizing proteins"/>
    <property type="match status" value="1"/>
</dbReference>
<evidence type="ECO:0000256" key="9">
    <source>
        <dbReference type="ARBA" id="ARBA00022949"/>
    </source>
</evidence>
<dbReference type="PANTHER" id="PTHR10829:SF1">
    <property type="entry name" value="DREBRIN"/>
    <property type="match status" value="1"/>
</dbReference>
<dbReference type="GO" id="GO:0045773">
    <property type="term" value="P:positive regulation of axon extension"/>
    <property type="evidence" value="ECO:0007669"/>
    <property type="project" value="TreeGrafter"/>
</dbReference>
<dbReference type="GO" id="GO:0030426">
    <property type="term" value="C:growth cone"/>
    <property type="evidence" value="ECO:0007669"/>
    <property type="project" value="UniProtKB-SubCell"/>
</dbReference>
<protein>
    <recommendedName>
        <fullName evidence="13">Drebrin</fullName>
    </recommendedName>
    <alternativeName>
        <fullName evidence="14">Developmentally-regulated brain protein</fullName>
    </alternativeName>
</protein>
<keyword evidence="9" id="KW-0965">Cell junction</keyword>
<evidence type="ECO:0000256" key="1">
    <source>
        <dbReference type="ARBA" id="ARBA00004279"/>
    </source>
</evidence>
<dbReference type="GO" id="GO:0030864">
    <property type="term" value="C:cortical actin cytoskeleton"/>
    <property type="evidence" value="ECO:0007669"/>
    <property type="project" value="TreeGrafter"/>
</dbReference>
<evidence type="ECO:0000256" key="2">
    <source>
        <dbReference type="ARBA" id="ARBA00004282"/>
    </source>
</evidence>
<dbReference type="PANTHER" id="PTHR10829">
    <property type="entry name" value="CORTACTIN AND DREBRIN"/>
    <property type="match status" value="1"/>
</dbReference>
<keyword evidence="8" id="KW-0524">Neurogenesis</keyword>
<accession>A0A7L1VBF1</accession>
<dbReference type="CDD" id="cd11281">
    <property type="entry name" value="ADF_drebrin_like"/>
    <property type="match status" value="1"/>
</dbReference>
<evidence type="ECO:0000256" key="12">
    <source>
        <dbReference type="ARBA" id="ARBA00023273"/>
    </source>
</evidence>
<feature type="non-terminal residue" evidence="17">
    <location>
        <position position="1"/>
    </location>
</feature>
<proteinExistence type="predicted"/>
<feature type="region of interest" description="Disordered" evidence="15">
    <location>
        <begin position="182"/>
        <end position="330"/>
    </location>
</feature>
<dbReference type="FunFam" id="3.40.20.10:FF:000032">
    <property type="entry name" value="Drebrin 1"/>
    <property type="match status" value="1"/>
</dbReference>
<dbReference type="GO" id="GO:0098974">
    <property type="term" value="P:postsynaptic actin cytoskeleton organization"/>
    <property type="evidence" value="ECO:0007669"/>
    <property type="project" value="TreeGrafter"/>
</dbReference>
<evidence type="ECO:0000256" key="14">
    <source>
        <dbReference type="ARBA" id="ARBA00076970"/>
    </source>
</evidence>
<dbReference type="EMBL" id="VXBS01006333">
    <property type="protein sequence ID" value="NXO82665.1"/>
    <property type="molecule type" value="Genomic_DNA"/>
</dbReference>
<feature type="domain" description="ADF-H" evidence="16">
    <location>
        <begin position="1"/>
        <end position="105"/>
    </location>
</feature>
<dbReference type="GO" id="GO:0061003">
    <property type="term" value="P:positive regulation of dendritic spine morphogenesis"/>
    <property type="evidence" value="ECO:0007669"/>
    <property type="project" value="TreeGrafter"/>
</dbReference>
<dbReference type="GO" id="GO:0070161">
    <property type="term" value="C:anchoring junction"/>
    <property type="evidence" value="ECO:0007669"/>
    <property type="project" value="UniProtKB-SubCell"/>
</dbReference>
<evidence type="ECO:0000256" key="6">
    <source>
        <dbReference type="ARBA" id="ARBA00022490"/>
    </source>
</evidence>
<dbReference type="GO" id="GO:0005884">
    <property type="term" value="C:actin filament"/>
    <property type="evidence" value="ECO:0007669"/>
    <property type="project" value="TreeGrafter"/>
</dbReference>
<dbReference type="GO" id="GO:0030833">
    <property type="term" value="P:regulation of actin filament polymerization"/>
    <property type="evidence" value="ECO:0007669"/>
    <property type="project" value="TreeGrafter"/>
</dbReference>
<feature type="compositionally biased region" description="Pro residues" evidence="15">
    <location>
        <begin position="472"/>
        <end position="488"/>
    </location>
</feature>
<evidence type="ECO:0000256" key="5">
    <source>
        <dbReference type="ARBA" id="ARBA00022473"/>
    </source>
</evidence>
<keyword evidence="7" id="KW-0221">Differentiation</keyword>
<gene>
    <name evidence="17" type="primary">Dbn1</name>
    <name evidence="17" type="ORF">SITEUR_R07821</name>
</gene>
<keyword evidence="11" id="KW-0009">Actin-binding</keyword>
<dbReference type="AlphaFoldDB" id="A0A7L1VBF1"/>
<sequence length="600" mass="66050">ALYTYEDGSDDLKLAASGGGGLLELSGHFEIQKVMYGFCSVKDPQAVLPKYVLVNWVGEDVPDARKCACASHVAKIAEFFQGVDVIVNASSVEDIDPGAIGQRLSNGLARVSSPVLHRLRLREDENAEPVGTTYQKTDATVEMKRLNREQFWEQAKKEEELRKEEERKKALDARLRFEQERMEQERLEQEERERRYREREEQIEEHRHGWGRVGRGRKQQSLEAEEARQRLKEQSIFGDQQEEDDRQQFRKSESEVEEAAAIIAQRPDNPRDFFKQQERVASGSSDAVSPGSHRTGEGLWGAVSTGVGTRRPGHSSSSSSSPPRTPFPYISCHRTPNLSSFFPCSPKDSKSLRAASLSPGDPEPWMKLSVPTDCCPLLAESPSPSAQEPGPATPEQHWPFPGPEDKAIEPPGDEPSPRPVWTAGGDALGDLVTLEPTEPSLPPVADEPQTGEAPNPESLIDLWQSDGVTPPAAWPLPAAPVPETPPAMLPEEGPLLSLDELPAPPATFCDAEQEDEEEEEAAGEGDDQSQDLGCQHTPQEETPGRETPPITNGEMAPKDGTPGRGEQASEGYFSQSQEEEVPPPEELSAKAPQPVFYNKP</sequence>
<keyword evidence="10" id="KW-0007">Acetylation</keyword>
<comment type="subcellular location">
    <subcellularLocation>
        <location evidence="2">Cell junction</location>
    </subcellularLocation>
    <subcellularLocation>
        <location evidence="1">Cell projection</location>
        <location evidence="1">Dendrite</location>
    </subcellularLocation>
    <subcellularLocation>
        <location evidence="4">Cell projection</location>
        <location evidence="4">Growth cone</location>
    </subcellularLocation>
    <subcellularLocation>
        <location evidence="3">Cytoplasm</location>
        <location evidence="3">Cell cortex</location>
    </subcellularLocation>
</comment>
<evidence type="ECO:0000313" key="18">
    <source>
        <dbReference type="Proteomes" id="UP000583915"/>
    </source>
</evidence>
<dbReference type="GO" id="GO:0030425">
    <property type="term" value="C:dendrite"/>
    <property type="evidence" value="ECO:0007669"/>
    <property type="project" value="UniProtKB-SubCell"/>
</dbReference>
<evidence type="ECO:0000256" key="7">
    <source>
        <dbReference type="ARBA" id="ARBA00022782"/>
    </source>
</evidence>
<reference evidence="17 18" key="1">
    <citation type="submission" date="2019-09" db="EMBL/GenBank/DDBJ databases">
        <title>Bird 10,000 Genomes (B10K) Project - Family phase.</title>
        <authorList>
            <person name="Zhang G."/>
        </authorList>
    </citation>
    <scope>NUCLEOTIDE SEQUENCE [LARGE SCALE GENOMIC DNA]</scope>
    <source>
        <strain evidence="17">B10K-DU-002-25</strain>
        <tissue evidence="17">Muscle</tissue>
    </source>
</reference>
<keyword evidence="6" id="KW-0963">Cytoplasm</keyword>
<dbReference type="GO" id="GO:0014069">
    <property type="term" value="C:postsynaptic density"/>
    <property type="evidence" value="ECO:0007669"/>
    <property type="project" value="TreeGrafter"/>
</dbReference>
<feature type="region of interest" description="Disordered" evidence="15">
    <location>
        <begin position="343"/>
        <end position="600"/>
    </location>
</feature>
<evidence type="ECO:0000256" key="10">
    <source>
        <dbReference type="ARBA" id="ARBA00022990"/>
    </source>
</evidence>
<feature type="compositionally biased region" description="Basic and acidic residues" evidence="15">
    <location>
        <begin position="268"/>
        <end position="278"/>
    </location>
</feature>
<dbReference type="PROSITE" id="PS51263">
    <property type="entry name" value="ADF_H"/>
    <property type="match status" value="1"/>
</dbReference>
<evidence type="ECO:0000256" key="15">
    <source>
        <dbReference type="SAM" id="MobiDB-lite"/>
    </source>
</evidence>
<comment type="caution">
    <text evidence="17">The sequence shown here is derived from an EMBL/GenBank/DDBJ whole genome shotgun (WGS) entry which is preliminary data.</text>
</comment>
<dbReference type="SMART" id="SM00102">
    <property type="entry name" value="ADF"/>
    <property type="match status" value="1"/>
</dbReference>
<dbReference type="Gene3D" id="3.40.20.10">
    <property type="entry name" value="Severin"/>
    <property type="match status" value="1"/>
</dbReference>
<evidence type="ECO:0000259" key="16">
    <source>
        <dbReference type="PROSITE" id="PS51263"/>
    </source>
</evidence>
<feature type="non-terminal residue" evidence="17">
    <location>
        <position position="600"/>
    </location>
</feature>
<evidence type="ECO:0000256" key="3">
    <source>
        <dbReference type="ARBA" id="ARBA00004544"/>
    </source>
</evidence>
<dbReference type="Proteomes" id="UP000583915">
    <property type="component" value="Unassembled WGS sequence"/>
</dbReference>
<keyword evidence="5" id="KW-0217">Developmental protein</keyword>
<dbReference type="GO" id="GO:0030027">
    <property type="term" value="C:lamellipodium"/>
    <property type="evidence" value="ECO:0007669"/>
    <property type="project" value="TreeGrafter"/>
</dbReference>
<dbReference type="InterPro" id="IPR029006">
    <property type="entry name" value="ADF-H/Gelsolin-like_dom_sf"/>
</dbReference>
<dbReference type="InterPro" id="IPR002108">
    <property type="entry name" value="ADF-H"/>
</dbReference>
<feature type="compositionally biased region" description="Acidic residues" evidence="15">
    <location>
        <begin position="511"/>
        <end position="529"/>
    </location>
</feature>
<dbReference type="GO" id="GO:0045211">
    <property type="term" value="C:postsynaptic membrane"/>
    <property type="evidence" value="ECO:0007669"/>
    <property type="project" value="TreeGrafter"/>
</dbReference>
<evidence type="ECO:0000256" key="11">
    <source>
        <dbReference type="ARBA" id="ARBA00023203"/>
    </source>
</evidence>
<keyword evidence="12" id="KW-0966">Cell projection</keyword>
<dbReference type="Pfam" id="PF00241">
    <property type="entry name" value="Cofilin_ADF"/>
    <property type="match status" value="1"/>
</dbReference>
<name>A0A7L1VBF1_SITEU</name>
<evidence type="ECO:0000256" key="8">
    <source>
        <dbReference type="ARBA" id="ARBA00022902"/>
    </source>
</evidence>
<dbReference type="GO" id="GO:0048812">
    <property type="term" value="P:neuron projection morphogenesis"/>
    <property type="evidence" value="ECO:0007669"/>
    <property type="project" value="TreeGrafter"/>
</dbReference>
<evidence type="ECO:0000256" key="13">
    <source>
        <dbReference type="ARBA" id="ARBA00073040"/>
    </source>
</evidence>